<feature type="domain" description="GGDEF" evidence="2">
    <location>
        <begin position="479"/>
        <end position="613"/>
    </location>
</feature>
<dbReference type="PANTHER" id="PTHR44757">
    <property type="entry name" value="DIGUANYLATE CYCLASE DGCP"/>
    <property type="match status" value="1"/>
</dbReference>
<keyword evidence="4" id="KW-1185">Reference proteome</keyword>
<dbReference type="CDD" id="cd01948">
    <property type="entry name" value="EAL"/>
    <property type="match status" value="1"/>
</dbReference>
<dbReference type="Pfam" id="PF00990">
    <property type="entry name" value="GGDEF"/>
    <property type="match status" value="1"/>
</dbReference>
<evidence type="ECO:0000313" key="3">
    <source>
        <dbReference type="EMBL" id="SMP48994.1"/>
    </source>
</evidence>
<dbReference type="CDD" id="cd12914">
    <property type="entry name" value="PDC1_DGC_like"/>
    <property type="match status" value="1"/>
</dbReference>
<dbReference type="InterPro" id="IPR000014">
    <property type="entry name" value="PAS"/>
</dbReference>
<dbReference type="CDD" id="cd12915">
    <property type="entry name" value="PDC2_DGC_like"/>
    <property type="match status" value="1"/>
</dbReference>
<proteinExistence type="predicted"/>
<dbReference type="InterPro" id="IPR035919">
    <property type="entry name" value="EAL_sf"/>
</dbReference>
<dbReference type="SUPFAM" id="SSF141868">
    <property type="entry name" value="EAL domain-like"/>
    <property type="match status" value="1"/>
</dbReference>
<dbReference type="SMART" id="SM00267">
    <property type="entry name" value="GGDEF"/>
    <property type="match status" value="1"/>
</dbReference>
<organism evidence="3 4">
    <name type="scientific">Noviherbaspirillum suwonense</name>
    <dbReference type="NCBI Taxonomy" id="1224511"/>
    <lineage>
        <taxon>Bacteria</taxon>
        <taxon>Pseudomonadati</taxon>
        <taxon>Pseudomonadota</taxon>
        <taxon>Betaproteobacteria</taxon>
        <taxon>Burkholderiales</taxon>
        <taxon>Oxalobacteraceae</taxon>
        <taxon>Noviherbaspirillum</taxon>
    </lineage>
</organism>
<name>A0ABY1PUP2_9BURK</name>
<dbReference type="SMART" id="SM00052">
    <property type="entry name" value="EAL"/>
    <property type="match status" value="1"/>
</dbReference>
<dbReference type="PANTHER" id="PTHR44757:SF2">
    <property type="entry name" value="BIOFILM ARCHITECTURE MAINTENANCE PROTEIN MBAA"/>
    <property type="match status" value="1"/>
</dbReference>
<protein>
    <submittedName>
        <fullName evidence="3">PAS domain S-box-containing protein/diguanylate cyclase (GGDEF) domain-containing protein</fullName>
    </submittedName>
</protein>
<dbReference type="InterPro" id="IPR001633">
    <property type="entry name" value="EAL_dom"/>
</dbReference>
<dbReference type="InterPro" id="IPR000160">
    <property type="entry name" value="GGDEF_dom"/>
</dbReference>
<accession>A0ABY1PUP2</accession>
<dbReference type="CDD" id="cd01949">
    <property type="entry name" value="GGDEF"/>
    <property type="match status" value="1"/>
</dbReference>
<evidence type="ECO:0000259" key="2">
    <source>
        <dbReference type="PROSITE" id="PS50887"/>
    </source>
</evidence>
<dbReference type="SUPFAM" id="SSF55785">
    <property type="entry name" value="PYP-like sensor domain (PAS domain)"/>
    <property type="match status" value="1"/>
</dbReference>
<dbReference type="PROSITE" id="PS51257">
    <property type="entry name" value="PROKAR_LIPOPROTEIN"/>
    <property type="match status" value="1"/>
</dbReference>
<sequence>MIAAIRRIPPLALIVFISCSLLIGLVWSIEAARSTNRHALANAAAQRQAQALSRAYAEQLRRGIGELDQITLTLKYYWEHTRGSVSLEDQAEHGMYPKSDGLYVLIVDSKGDTVSGTLPARVAVSDREYFRVHQAGRASGLYISEPYIGRTTGKQVLAFSRALRKPDGSFDGVVMVAVEAPYLAAFYDRSSLGEQDFIAVHRADGEFLAAKVGGTLDGNNARLFPAPPRFDQASGLKALDASQFADGAARLVAWQRLSGYPLTATVGLAAADIQAGADDASDHARQTALGVTALLAVAGFCGIVASLRAAERARREARVKDTYRLATDSAREGFFMIRSIADEHGEIVDFVVQDCNERGAAFVGFGRDELLGMRFRELYRGAALSKVMGIFRLAMDTGFHEDEFMARRDRGGRPLWLQRKLVRSEDALAMTVRDISDAKAHAQALARLACEDALTTLHNRHWLMQTMPQSLEAARAGGRQLALLFFDLDDFKNVNNTLGHAAGDDLLRLTALRLRAALRPGDHAVRLGGDEFTVVLEQVDSVDDVARITERVIAALGEPFVLSDGSRHEVHASIGISMFPDDGNDADTLLKHADIAMYAVKAGGKGQYRFYQPALSASLVQRLALEQALRDAVDEDQFVLHYQPRVDAVTGELRSMEALVRWQHPLRGLVGPLEFIGVAESMGLIEALGCQVADKVCRQLRAWQADGLPLVPVSINVSARQFNHGDVPGMIARCMSRHGVPASLLEVELTESCMLATDRPVADELTALKALGIKLLVDDFGTGYSSLSQLQQLDLDVLKVDRAFTAQLRNGREGMAFFRAIVSMAHVLRMSVVAEGVENAEELAILQDLGCDEVQGYYVSRPLPAAAAARLLRAGSLFPALLQSA</sequence>
<dbReference type="Proteomes" id="UP001158049">
    <property type="component" value="Unassembled WGS sequence"/>
</dbReference>
<dbReference type="Pfam" id="PF00563">
    <property type="entry name" value="EAL"/>
    <property type="match status" value="1"/>
</dbReference>
<dbReference type="PROSITE" id="PS50887">
    <property type="entry name" value="GGDEF"/>
    <property type="match status" value="1"/>
</dbReference>
<dbReference type="InterPro" id="IPR043128">
    <property type="entry name" value="Rev_trsase/Diguanyl_cyclase"/>
</dbReference>
<dbReference type="NCBIfam" id="TIGR00229">
    <property type="entry name" value="sensory_box"/>
    <property type="match status" value="1"/>
</dbReference>
<reference evidence="3 4" key="1">
    <citation type="submission" date="2017-05" db="EMBL/GenBank/DDBJ databases">
        <authorList>
            <person name="Varghese N."/>
            <person name="Submissions S."/>
        </authorList>
    </citation>
    <scope>NUCLEOTIDE SEQUENCE [LARGE SCALE GENOMIC DNA]</scope>
    <source>
        <strain evidence="3 4">DSM 26001</strain>
    </source>
</reference>
<dbReference type="EMBL" id="FXUL01000002">
    <property type="protein sequence ID" value="SMP48994.1"/>
    <property type="molecule type" value="Genomic_DNA"/>
</dbReference>
<comment type="caution">
    <text evidence="3">The sequence shown here is derived from an EMBL/GenBank/DDBJ whole genome shotgun (WGS) entry which is preliminary data.</text>
</comment>
<dbReference type="Pfam" id="PF08448">
    <property type="entry name" value="PAS_4"/>
    <property type="match status" value="1"/>
</dbReference>
<dbReference type="InterPro" id="IPR013656">
    <property type="entry name" value="PAS_4"/>
</dbReference>
<dbReference type="InterPro" id="IPR029787">
    <property type="entry name" value="Nucleotide_cyclase"/>
</dbReference>
<dbReference type="PROSITE" id="PS50883">
    <property type="entry name" value="EAL"/>
    <property type="match status" value="1"/>
</dbReference>
<dbReference type="Gene3D" id="3.30.450.20">
    <property type="entry name" value="PAS domain"/>
    <property type="match status" value="3"/>
</dbReference>
<dbReference type="InterPro" id="IPR052155">
    <property type="entry name" value="Biofilm_reg_signaling"/>
</dbReference>
<dbReference type="SUPFAM" id="SSF55073">
    <property type="entry name" value="Nucleotide cyclase"/>
    <property type="match status" value="1"/>
</dbReference>
<gene>
    <name evidence="3" type="ORF">SAMN06295970_102194</name>
</gene>
<evidence type="ECO:0000259" key="1">
    <source>
        <dbReference type="PROSITE" id="PS50883"/>
    </source>
</evidence>
<dbReference type="Gene3D" id="3.30.70.270">
    <property type="match status" value="1"/>
</dbReference>
<evidence type="ECO:0000313" key="4">
    <source>
        <dbReference type="Proteomes" id="UP001158049"/>
    </source>
</evidence>
<feature type="domain" description="EAL" evidence="1">
    <location>
        <begin position="622"/>
        <end position="876"/>
    </location>
</feature>
<dbReference type="CDD" id="cd00130">
    <property type="entry name" value="PAS"/>
    <property type="match status" value="1"/>
</dbReference>
<dbReference type="InterPro" id="IPR035965">
    <property type="entry name" value="PAS-like_dom_sf"/>
</dbReference>
<dbReference type="Gene3D" id="3.20.20.450">
    <property type="entry name" value="EAL domain"/>
    <property type="match status" value="1"/>
</dbReference>
<dbReference type="NCBIfam" id="TIGR00254">
    <property type="entry name" value="GGDEF"/>
    <property type="match status" value="1"/>
</dbReference>